<evidence type="ECO:0000313" key="2">
    <source>
        <dbReference type="EMBL" id="OHT44099.1"/>
    </source>
</evidence>
<dbReference type="OrthoDB" id="680984at2"/>
<reference evidence="4" key="1">
    <citation type="submission" date="2016-09" db="EMBL/GenBank/DDBJ databases">
        <authorList>
            <person name="Chen S."/>
            <person name="Walker E."/>
        </authorList>
    </citation>
    <scope>NUCLEOTIDE SEQUENCE [LARGE SCALE GENOMIC DNA]</scope>
    <source>
        <strain evidence="4">MSU</strain>
    </source>
</reference>
<feature type="transmembrane region" description="Helical" evidence="1">
    <location>
        <begin position="46"/>
        <end position="68"/>
    </location>
</feature>
<feature type="transmembrane region" description="Helical" evidence="1">
    <location>
        <begin position="14"/>
        <end position="34"/>
    </location>
</feature>
<dbReference type="AlphaFoldDB" id="A0A1S1J3P8"/>
<dbReference type="RefSeq" id="WP_070908051.1">
    <property type="nucleotide sequence ID" value="NZ_MIKE01000025.1"/>
</dbReference>
<proteinExistence type="predicted"/>
<feature type="transmembrane region" description="Helical" evidence="1">
    <location>
        <begin position="103"/>
        <end position="120"/>
    </location>
</feature>
<protein>
    <submittedName>
        <fullName evidence="2">Uncharacterized protein</fullName>
    </submittedName>
</protein>
<evidence type="ECO:0000313" key="5">
    <source>
        <dbReference type="Proteomes" id="UP000198319"/>
    </source>
</evidence>
<comment type="caution">
    <text evidence="2">The sequence shown here is derived from an EMBL/GenBank/DDBJ whole genome shotgun (WGS) entry which is preliminary data.</text>
</comment>
<keyword evidence="1" id="KW-0812">Transmembrane</keyword>
<name>A0A1S1J3P8_9FLAO</name>
<feature type="transmembrane region" description="Helical" evidence="1">
    <location>
        <begin position="75"/>
        <end position="97"/>
    </location>
</feature>
<dbReference type="STRING" id="1278819.BHE19_14300"/>
<evidence type="ECO:0000313" key="3">
    <source>
        <dbReference type="EMBL" id="OXB20261.1"/>
    </source>
</evidence>
<organism evidence="2 4">
    <name type="scientific">Flavobacterium tructae</name>
    <dbReference type="NCBI Taxonomy" id="1114873"/>
    <lineage>
        <taxon>Bacteria</taxon>
        <taxon>Pseudomonadati</taxon>
        <taxon>Bacteroidota</taxon>
        <taxon>Flavobacteriia</taxon>
        <taxon>Flavobacteriales</taxon>
        <taxon>Flavobacteriaceae</taxon>
        <taxon>Flavobacterium</taxon>
    </lineage>
</organism>
<evidence type="ECO:0000256" key="1">
    <source>
        <dbReference type="SAM" id="Phobius"/>
    </source>
</evidence>
<dbReference type="Proteomes" id="UP000198319">
    <property type="component" value="Unassembled WGS sequence"/>
</dbReference>
<evidence type="ECO:0000313" key="4">
    <source>
        <dbReference type="Proteomes" id="UP000180252"/>
    </source>
</evidence>
<dbReference type="Proteomes" id="UP000180252">
    <property type="component" value="Unassembled WGS sequence"/>
</dbReference>
<reference evidence="2" key="2">
    <citation type="submission" date="2016-09" db="EMBL/GenBank/DDBJ databases">
        <authorList>
            <person name="Capua I."/>
            <person name="De Benedictis P."/>
            <person name="Joannis T."/>
            <person name="Lombin L.H."/>
            <person name="Cattoli G."/>
        </authorList>
    </citation>
    <scope>NUCLEOTIDE SEQUENCE [LARGE SCALE GENOMIC DNA]</scope>
    <source>
        <strain evidence="2">MSU</strain>
    </source>
</reference>
<dbReference type="EMBL" id="MIKE01000025">
    <property type="protein sequence ID" value="OHT44099.1"/>
    <property type="molecule type" value="Genomic_DNA"/>
</dbReference>
<reference evidence="3 5" key="3">
    <citation type="submission" date="2016-11" db="EMBL/GenBank/DDBJ databases">
        <title>Whole genomes of Flavobacteriaceae.</title>
        <authorList>
            <person name="Stine C."/>
            <person name="Li C."/>
            <person name="Tadesse D."/>
        </authorList>
    </citation>
    <scope>NUCLEOTIDE SEQUENCE [LARGE SCALE GENOMIC DNA]</scope>
    <source>
        <strain evidence="3 5">ATCC BAA-2541</strain>
    </source>
</reference>
<accession>A0A1S1J3P8</accession>
<keyword evidence="5" id="KW-1185">Reference proteome</keyword>
<keyword evidence="1" id="KW-1133">Transmembrane helix</keyword>
<gene>
    <name evidence="3" type="ORF">B0A71_07695</name>
    <name evidence="2" type="ORF">BHE19_14300</name>
</gene>
<keyword evidence="1" id="KW-0472">Membrane</keyword>
<sequence>MPPIEPMILNSKKIFLIDGLGALFSTLLLGVVLVELEIYFGVPQKTLYLLAVLACLLMASSFASYWFANENWRGCLKIIAFANLLYCGITAGLLLYLYTHLTYLAVFYFLAEIAIILFLARMEFKIASR</sequence>
<dbReference type="EMBL" id="MUHG01000015">
    <property type="protein sequence ID" value="OXB20261.1"/>
    <property type="molecule type" value="Genomic_DNA"/>
</dbReference>